<keyword evidence="2" id="KW-0812">Transmembrane</keyword>
<evidence type="ECO:0000313" key="4">
    <source>
        <dbReference type="Proteomes" id="UP001501337"/>
    </source>
</evidence>
<name>A0ABP7PAA7_9GAMM</name>
<dbReference type="InterPro" id="IPR003425">
    <property type="entry name" value="CCB3/YggT"/>
</dbReference>
<protein>
    <submittedName>
        <fullName evidence="3">YggT family protein</fullName>
    </submittedName>
</protein>
<keyword evidence="2" id="KW-1133">Transmembrane helix</keyword>
<evidence type="ECO:0000256" key="2">
    <source>
        <dbReference type="SAM" id="Phobius"/>
    </source>
</evidence>
<feature type="transmembrane region" description="Helical" evidence="2">
    <location>
        <begin position="166"/>
        <end position="187"/>
    </location>
</feature>
<accession>A0ABP7PAA7</accession>
<gene>
    <name evidence="3" type="ORF">GCM10022278_20410</name>
</gene>
<feature type="transmembrane region" description="Helical" evidence="2">
    <location>
        <begin position="107"/>
        <end position="129"/>
    </location>
</feature>
<dbReference type="PANTHER" id="PTHR33219:SF14">
    <property type="entry name" value="PROTEIN COFACTOR ASSEMBLY OF COMPLEX C SUBUNIT B CCB3, CHLOROPLASTIC-RELATED"/>
    <property type="match status" value="1"/>
</dbReference>
<feature type="transmembrane region" description="Helical" evidence="2">
    <location>
        <begin position="65"/>
        <end position="86"/>
    </location>
</feature>
<reference evidence="4" key="1">
    <citation type="journal article" date="2019" name="Int. J. Syst. Evol. Microbiol.">
        <title>The Global Catalogue of Microorganisms (GCM) 10K type strain sequencing project: providing services to taxonomists for standard genome sequencing and annotation.</title>
        <authorList>
            <consortium name="The Broad Institute Genomics Platform"/>
            <consortium name="The Broad Institute Genome Sequencing Center for Infectious Disease"/>
            <person name="Wu L."/>
            <person name="Ma J."/>
        </authorList>
    </citation>
    <scope>NUCLEOTIDE SEQUENCE [LARGE SCALE GENOMIC DNA]</scope>
    <source>
        <strain evidence="4">JCM 17555</strain>
    </source>
</reference>
<organism evidence="3 4">
    <name type="scientific">Allohahella marinimesophila</name>
    <dbReference type="NCBI Taxonomy" id="1054972"/>
    <lineage>
        <taxon>Bacteria</taxon>
        <taxon>Pseudomonadati</taxon>
        <taxon>Pseudomonadota</taxon>
        <taxon>Gammaproteobacteria</taxon>
        <taxon>Oceanospirillales</taxon>
        <taxon>Hahellaceae</taxon>
        <taxon>Allohahella</taxon>
    </lineage>
</organism>
<comment type="caution">
    <text evidence="3">The sequence shown here is derived from an EMBL/GenBank/DDBJ whole genome shotgun (WGS) entry which is preliminary data.</text>
</comment>
<dbReference type="EMBL" id="BAABBO010000009">
    <property type="protein sequence ID" value="GAA3962353.1"/>
    <property type="molecule type" value="Genomic_DNA"/>
</dbReference>
<proteinExistence type="inferred from homology"/>
<sequence>MFSQILISTLEILGSFYITLVILRFLLQLSQADFYNPITQFIVKATNPLILPLRRVIPGLGGVDLAAIVLALILQIVLLLIILTVASPAGAGFPPILPLLGVAVIKVLQLTLQIYFIAIIAVIILSWVAPGSRHPGAMLLVQLTEPVLAPIRRILPSLGGLDLSPIVVFLIINALTIMLEHSATLMLR</sequence>
<dbReference type="RefSeq" id="WP_344805932.1">
    <property type="nucleotide sequence ID" value="NZ_BAABBO010000009.1"/>
</dbReference>
<feature type="transmembrane region" description="Helical" evidence="2">
    <location>
        <begin position="6"/>
        <end position="27"/>
    </location>
</feature>
<dbReference type="Proteomes" id="UP001501337">
    <property type="component" value="Unassembled WGS sequence"/>
</dbReference>
<evidence type="ECO:0000313" key="3">
    <source>
        <dbReference type="EMBL" id="GAA3962353.1"/>
    </source>
</evidence>
<keyword evidence="4" id="KW-1185">Reference proteome</keyword>
<comment type="similarity">
    <text evidence="1">Belongs to the YggT family.</text>
</comment>
<keyword evidence="2" id="KW-0472">Membrane</keyword>
<dbReference type="PANTHER" id="PTHR33219">
    <property type="entry name" value="YLMG HOMOLOG PROTEIN 2, CHLOROPLASTIC"/>
    <property type="match status" value="1"/>
</dbReference>
<dbReference type="Pfam" id="PF02325">
    <property type="entry name" value="CCB3_YggT"/>
    <property type="match status" value="2"/>
</dbReference>
<evidence type="ECO:0000256" key="1">
    <source>
        <dbReference type="ARBA" id="ARBA00010894"/>
    </source>
</evidence>